<dbReference type="PRINTS" id="PR00344">
    <property type="entry name" value="BCTRLSENSOR"/>
</dbReference>
<keyword evidence="13" id="KW-0902">Two-component regulatory system</keyword>
<keyword evidence="10 27" id="KW-0418">Kinase</keyword>
<evidence type="ECO:0000256" key="15">
    <source>
        <dbReference type="ARBA" id="ARBA00064003"/>
    </source>
</evidence>
<dbReference type="PROSITE" id="PS50112">
    <property type="entry name" value="PAS"/>
    <property type="match status" value="3"/>
</dbReference>
<keyword evidence="9" id="KW-0547">Nucleotide-binding</keyword>
<dbReference type="GO" id="GO:0000155">
    <property type="term" value="F:phosphorelay sensor kinase activity"/>
    <property type="evidence" value="ECO:0007669"/>
    <property type="project" value="InterPro"/>
</dbReference>
<feature type="domain" description="Response regulatory" evidence="23">
    <location>
        <begin position="933"/>
        <end position="1054"/>
    </location>
</feature>
<evidence type="ECO:0000256" key="3">
    <source>
        <dbReference type="ARBA" id="ARBA00006402"/>
    </source>
</evidence>
<dbReference type="Gene3D" id="1.10.287.130">
    <property type="match status" value="1"/>
</dbReference>
<reference evidence="28" key="1">
    <citation type="submission" date="2015-10" db="EMBL/GenBank/DDBJ databases">
        <authorList>
            <person name="Regsiter A."/>
            <person name="william w."/>
        </authorList>
    </citation>
    <scope>NUCLEOTIDE SEQUENCE [LARGE SCALE GENOMIC DNA]</scope>
</reference>
<evidence type="ECO:0000256" key="1">
    <source>
        <dbReference type="ARBA" id="ARBA00000085"/>
    </source>
</evidence>
<dbReference type="InterPro" id="IPR001610">
    <property type="entry name" value="PAC"/>
</dbReference>
<evidence type="ECO:0000256" key="19">
    <source>
        <dbReference type="PROSITE-ProRule" id="PRU00169"/>
    </source>
</evidence>
<dbReference type="SMART" id="SM00073">
    <property type="entry name" value="HPT"/>
    <property type="match status" value="1"/>
</dbReference>
<evidence type="ECO:0000259" key="25">
    <source>
        <dbReference type="PROSITE" id="PS50113"/>
    </source>
</evidence>
<dbReference type="FunFam" id="1.10.287.130:FF:000002">
    <property type="entry name" value="Two-component osmosensing histidine kinase"/>
    <property type="match status" value="1"/>
</dbReference>
<keyword evidence="12 21" id="KW-1133">Transmembrane helix</keyword>
<dbReference type="Pfam" id="PF13426">
    <property type="entry name" value="PAS_9"/>
    <property type="match status" value="1"/>
</dbReference>
<dbReference type="EC" id="2.7.13.3" evidence="4"/>
<dbReference type="SMART" id="SM00448">
    <property type="entry name" value="REC"/>
    <property type="match status" value="2"/>
</dbReference>
<keyword evidence="14 21" id="KW-0472">Membrane</keyword>
<dbReference type="SUPFAM" id="SSF47226">
    <property type="entry name" value="Histidine-containing phosphotransfer domain, HPT domain"/>
    <property type="match status" value="1"/>
</dbReference>
<dbReference type="InterPro" id="IPR011006">
    <property type="entry name" value="CheY-like_superfamily"/>
</dbReference>
<evidence type="ECO:0000256" key="8">
    <source>
        <dbReference type="ARBA" id="ARBA00022692"/>
    </source>
</evidence>
<dbReference type="Pfam" id="PF01627">
    <property type="entry name" value="Hpt"/>
    <property type="match status" value="1"/>
</dbReference>
<dbReference type="CDD" id="cd16922">
    <property type="entry name" value="HATPase_EvgS-ArcB-TorS-like"/>
    <property type="match status" value="1"/>
</dbReference>
<comment type="similarity">
    <text evidence="3">In the N-terminal section; belongs to the phytochrome family.</text>
</comment>
<feature type="transmembrane region" description="Helical" evidence="21">
    <location>
        <begin position="76"/>
        <end position="97"/>
    </location>
</feature>
<dbReference type="SMART" id="SM00091">
    <property type="entry name" value="PAS"/>
    <property type="match status" value="3"/>
</dbReference>
<feature type="domain" description="HPt" evidence="26">
    <location>
        <begin position="1262"/>
        <end position="1357"/>
    </location>
</feature>
<dbReference type="InterPro" id="IPR005467">
    <property type="entry name" value="His_kinase_dom"/>
</dbReference>
<feature type="transmembrane region" description="Helical" evidence="21">
    <location>
        <begin position="49"/>
        <end position="70"/>
    </location>
</feature>
<evidence type="ECO:0000256" key="20">
    <source>
        <dbReference type="SAM" id="Coils"/>
    </source>
</evidence>
<evidence type="ECO:0000256" key="12">
    <source>
        <dbReference type="ARBA" id="ARBA00022989"/>
    </source>
</evidence>
<dbReference type="SUPFAM" id="SSF55785">
    <property type="entry name" value="PYP-like sensor domain (PAS domain)"/>
    <property type="match status" value="4"/>
</dbReference>
<evidence type="ECO:0000259" key="26">
    <source>
        <dbReference type="PROSITE" id="PS50894"/>
    </source>
</evidence>
<evidence type="ECO:0000256" key="5">
    <source>
        <dbReference type="ARBA" id="ARBA00022475"/>
    </source>
</evidence>
<feature type="domain" description="PAS" evidence="24">
    <location>
        <begin position="136"/>
        <end position="178"/>
    </location>
</feature>
<evidence type="ECO:0000256" key="6">
    <source>
        <dbReference type="ARBA" id="ARBA00022553"/>
    </source>
</evidence>
<dbReference type="InterPro" id="IPR000700">
    <property type="entry name" value="PAS-assoc_C"/>
</dbReference>
<dbReference type="SUPFAM" id="SSF47384">
    <property type="entry name" value="Homodimeric domain of signal transducing histidine kinase"/>
    <property type="match status" value="1"/>
</dbReference>
<evidence type="ECO:0000256" key="16">
    <source>
        <dbReference type="ARBA" id="ARBA00068150"/>
    </source>
</evidence>
<comment type="subunit">
    <text evidence="15">At low DSF concentrations, interacts with RpfF.</text>
</comment>
<dbReference type="InterPro" id="IPR008207">
    <property type="entry name" value="Sig_transdc_His_kin_Hpt_dom"/>
</dbReference>
<dbReference type="SMART" id="SM00387">
    <property type="entry name" value="HATPase_c"/>
    <property type="match status" value="1"/>
</dbReference>
<evidence type="ECO:0000256" key="21">
    <source>
        <dbReference type="SAM" id="Phobius"/>
    </source>
</evidence>
<evidence type="ECO:0000313" key="28">
    <source>
        <dbReference type="Proteomes" id="UP000184315"/>
    </source>
</evidence>
<dbReference type="PROSITE" id="PS50109">
    <property type="entry name" value="HIS_KIN"/>
    <property type="match status" value="1"/>
</dbReference>
<feature type="domain" description="PAS" evidence="24">
    <location>
        <begin position="428"/>
        <end position="480"/>
    </location>
</feature>
<evidence type="ECO:0000256" key="18">
    <source>
        <dbReference type="PROSITE-ProRule" id="PRU00110"/>
    </source>
</evidence>
<feature type="modified residue" description="4-aspartylphosphate" evidence="19">
    <location>
        <position position="987"/>
    </location>
</feature>
<feature type="domain" description="Response regulatory" evidence="23">
    <location>
        <begin position="1085"/>
        <end position="1204"/>
    </location>
</feature>
<dbReference type="PROSITE" id="PS50894">
    <property type="entry name" value="HPT"/>
    <property type="match status" value="1"/>
</dbReference>
<dbReference type="Proteomes" id="UP000184315">
    <property type="component" value="Unassembled WGS sequence"/>
</dbReference>
<proteinExistence type="inferred from homology"/>
<evidence type="ECO:0000256" key="2">
    <source>
        <dbReference type="ARBA" id="ARBA00004651"/>
    </source>
</evidence>
<evidence type="ECO:0000259" key="24">
    <source>
        <dbReference type="PROSITE" id="PS50112"/>
    </source>
</evidence>
<evidence type="ECO:0000259" key="23">
    <source>
        <dbReference type="PROSITE" id="PS50110"/>
    </source>
</evidence>
<dbReference type="Pfam" id="PF00512">
    <property type="entry name" value="HisKA"/>
    <property type="match status" value="1"/>
</dbReference>
<evidence type="ECO:0000256" key="4">
    <source>
        <dbReference type="ARBA" id="ARBA00012438"/>
    </source>
</evidence>
<feature type="domain" description="Histidine kinase" evidence="22">
    <location>
        <begin position="695"/>
        <end position="916"/>
    </location>
</feature>
<keyword evidence="8 21" id="KW-0812">Transmembrane</keyword>
<evidence type="ECO:0000256" key="7">
    <source>
        <dbReference type="ARBA" id="ARBA00022679"/>
    </source>
</evidence>
<evidence type="ECO:0000256" key="11">
    <source>
        <dbReference type="ARBA" id="ARBA00022840"/>
    </source>
</evidence>
<dbReference type="PANTHER" id="PTHR45339:SF1">
    <property type="entry name" value="HYBRID SIGNAL TRANSDUCTION HISTIDINE KINASE J"/>
    <property type="match status" value="1"/>
</dbReference>
<dbReference type="CDD" id="cd00130">
    <property type="entry name" value="PAS"/>
    <property type="match status" value="3"/>
</dbReference>
<dbReference type="Gene3D" id="3.30.565.10">
    <property type="entry name" value="Histidine kinase-like ATPase, C-terminal domain"/>
    <property type="match status" value="1"/>
</dbReference>
<comment type="subcellular location">
    <subcellularLocation>
        <location evidence="2">Cell membrane</location>
        <topology evidence="2">Multi-pass membrane protein</topology>
    </subcellularLocation>
</comment>
<organism evidence="27 28">
    <name type="scientific">Planktothrix tepida PCC 9214</name>
    <dbReference type="NCBI Taxonomy" id="671072"/>
    <lineage>
        <taxon>Bacteria</taxon>
        <taxon>Bacillati</taxon>
        <taxon>Cyanobacteriota</taxon>
        <taxon>Cyanophyceae</taxon>
        <taxon>Oscillatoriophycideae</taxon>
        <taxon>Oscillatoriales</taxon>
        <taxon>Microcoleaceae</taxon>
        <taxon>Planktothrix</taxon>
    </lineage>
</organism>
<evidence type="ECO:0000256" key="17">
    <source>
        <dbReference type="ARBA" id="ARBA00074306"/>
    </source>
</evidence>
<dbReference type="Gene3D" id="3.30.450.20">
    <property type="entry name" value="PAS domain"/>
    <property type="match status" value="4"/>
</dbReference>
<protein>
    <recommendedName>
        <fullName evidence="17">Circadian input-output histidine kinase CikA</fullName>
        <ecNumber evidence="4">2.7.13.3</ecNumber>
    </recommendedName>
    <alternativeName>
        <fullName evidence="16">Sensory/regulatory protein RpfC</fullName>
    </alternativeName>
</protein>
<keyword evidence="5" id="KW-1003">Cell membrane</keyword>
<dbReference type="InterPro" id="IPR036890">
    <property type="entry name" value="HATPase_C_sf"/>
</dbReference>
<dbReference type="CDD" id="cd17546">
    <property type="entry name" value="REC_hyHK_CKI1_RcsC-like"/>
    <property type="match status" value="1"/>
</dbReference>
<dbReference type="NCBIfam" id="TIGR00229">
    <property type="entry name" value="sensory_box"/>
    <property type="match status" value="2"/>
</dbReference>
<name>A0A1J1LEV2_9CYAN</name>
<feature type="domain" description="PAS" evidence="24">
    <location>
        <begin position="307"/>
        <end position="377"/>
    </location>
</feature>
<dbReference type="GO" id="GO:0005524">
    <property type="term" value="F:ATP binding"/>
    <property type="evidence" value="ECO:0007669"/>
    <property type="project" value="UniProtKB-KW"/>
</dbReference>
<dbReference type="CDD" id="cd00082">
    <property type="entry name" value="HisKA"/>
    <property type="match status" value="1"/>
</dbReference>
<dbReference type="Gene3D" id="1.20.120.160">
    <property type="entry name" value="HPT domain"/>
    <property type="match status" value="1"/>
</dbReference>
<dbReference type="PROSITE" id="PS50113">
    <property type="entry name" value="PAC"/>
    <property type="match status" value="2"/>
</dbReference>
<dbReference type="Pfam" id="PF02518">
    <property type="entry name" value="HATPase_c"/>
    <property type="match status" value="1"/>
</dbReference>
<dbReference type="InterPro" id="IPR000014">
    <property type="entry name" value="PAS"/>
</dbReference>
<dbReference type="SUPFAM" id="SSF52172">
    <property type="entry name" value="CheY-like"/>
    <property type="match status" value="2"/>
</dbReference>
<feature type="coiled-coil region" evidence="20">
    <location>
        <begin position="269"/>
        <end position="300"/>
    </location>
</feature>
<evidence type="ECO:0000256" key="10">
    <source>
        <dbReference type="ARBA" id="ARBA00022777"/>
    </source>
</evidence>
<feature type="transmembrane region" description="Helical" evidence="21">
    <location>
        <begin position="20"/>
        <end position="37"/>
    </location>
</feature>
<feature type="domain" description="PAC" evidence="25">
    <location>
        <begin position="505"/>
        <end position="559"/>
    </location>
</feature>
<dbReference type="InterPro" id="IPR001789">
    <property type="entry name" value="Sig_transdc_resp-reg_receiver"/>
</dbReference>
<dbReference type="InterPro" id="IPR036097">
    <property type="entry name" value="HisK_dim/P_sf"/>
</dbReference>
<dbReference type="SMART" id="SM00388">
    <property type="entry name" value="HisKA"/>
    <property type="match status" value="1"/>
</dbReference>
<accession>A0A1J1LEV2</accession>
<dbReference type="CDD" id="cd00088">
    <property type="entry name" value="HPT"/>
    <property type="match status" value="1"/>
</dbReference>
<keyword evidence="11" id="KW-0067">ATP-binding</keyword>
<dbReference type="Pfam" id="PF08448">
    <property type="entry name" value="PAS_4"/>
    <property type="match status" value="3"/>
</dbReference>
<evidence type="ECO:0000313" key="27">
    <source>
        <dbReference type="EMBL" id="CUR30428.1"/>
    </source>
</evidence>
<dbReference type="STRING" id="671072.PL9214290018"/>
<feature type="modified residue" description="4-aspartylphosphate" evidence="19">
    <location>
        <position position="1134"/>
    </location>
</feature>
<dbReference type="SMART" id="SM00086">
    <property type="entry name" value="PAC"/>
    <property type="match status" value="2"/>
</dbReference>
<dbReference type="CDD" id="cd00156">
    <property type="entry name" value="REC"/>
    <property type="match status" value="1"/>
</dbReference>
<dbReference type="InterPro" id="IPR003594">
    <property type="entry name" value="HATPase_dom"/>
</dbReference>
<feature type="modified residue" description="Phosphohistidine" evidence="18">
    <location>
        <position position="1301"/>
    </location>
</feature>
<dbReference type="PROSITE" id="PS50110">
    <property type="entry name" value="RESPONSE_REGULATORY"/>
    <property type="match status" value="2"/>
</dbReference>
<evidence type="ECO:0000256" key="14">
    <source>
        <dbReference type="ARBA" id="ARBA00023136"/>
    </source>
</evidence>
<dbReference type="EMBL" id="CZDF01000132">
    <property type="protein sequence ID" value="CUR30428.1"/>
    <property type="molecule type" value="Genomic_DNA"/>
</dbReference>
<evidence type="ECO:0000256" key="9">
    <source>
        <dbReference type="ARBA" id="ARBA00022741"/>
    </source>
</evidence>
<dbReference type="PANTHER" id="PTHR45339">
    <property type="entry name" value="HYBRID SIGNAL TRANSDUCTION HISTIDINE KINASE J"/>
    <property type="match status" value="1"/>
</dbReference>
<dbReference type="OrthoDB" id="5389090at2"/>
<dbReference type="Pfam" id="PF00072">
    <property type="entry name" value="Response_reg"/>
    <property type="match status" value="2"/>
</dbReference>
<keyword evidence="6 19" id="KW-0597">Phosphoprotein</keyword>
<dbReference type="Gene3D" id="3.40.50.2300">
    <property type="match status" value="2"/>
</dbReference>
<gene>
    <name evidence="27" type="ORF">PL9214290018</name>
</gene>
<sequence>MDTFYWGNSEIIGLLKLADHLLNAFQVILSLMVVNLIRNRQNFPFRGTFFLLGTFLVLNGLINIIDYQTISENFPLFLLGIKVFILGMATYDFVLLCKIFPLALKIPDFLELQDINRQLNNCLLERQNAKDKLQQEKDFLSALLDQLCEGIVVCDNSGKLILFNQASQNFHGLPETDINLENWAEYYSLYQSDGQTLMPVDEIPLFRALQGERVENAEMVIHPENKQPRIILANGQAFFNPQGKKLGAVVAMYDITAQKQAQIALEKEKSTLEKRVEERTSELQKTIEQLQIVVQEYNQIEMALRHSQTQLQLILENTPTVIYAKDNQGRFTLVNRKFETLFNCCSSHVLNQTNFDVFTPEAAQQLNVIEQQVLTEGKAIKLEEKIPCVHQYRTFLSIKFPLLGSDGNPDGLCSISTDITDRKRIEEKLRLFESAVNRANDAIVITEADPLTRPGPKIIYVNEAFTRLTGYSAEEMIGQSPRCLQGPETDRDQLAQIRASLKKLNPVQTELINYHKDGSKYWVEMSISPVTNSEKEITHFVSVQRDVTHKRLYANSLLTERKQMQQIITDAPFAVAMLDREFRYIAHSQQWLKDYHLSEESLIGLSHLNIFPNLPDYWLNIYHRAFAGEVLSCAEDKMNYPDGTEGYVRWAIHPWHINETEIGGIFIATYPIDELVKGRESALETVRLKSQFIANMSHEIRTPMNGVMGMAGLLMKSDLSPKQKDFVRAIRTSANHLLTIINDILDFSKLEANEMVLEELDFNLEECIETILDLLATQAEEKSLELAVLIEPDVCRHLCGDPSRLKQVLLNLIGNAIKFTLEGEVVLQVKEIPTSDDKIKLYFSVKDTGIGIPPDGQMRLFEAFSQVDASTTRQFGGTGLGLVICKQLVQLMGGEIGVESQPGQGSTFWFTVQFKPPVIREKSDLPKTLSHLKLLVVDPSATVCQSVRTFACSWGMHADEAYHPDQALVRLRSAARCRQPYDFAVFDQQLILSRGERFIEVIQNDPRLLTTKLILMTSMNQLAETEELLEWGFSSYVMKPLRASRLFDALLTALATEIACLLEERRSQPSPEESSLDATPQFNLKILLVEDHPINQQVILNQLSLLGCEADVADNGEQALKRLESTHYDVVFMDCQMPILDGYATTQELRRRERETPNKHTIVIALTAHALPVDRQKCLAVGMDDYISKPVEQEELEAVLRHWATQQQWVWREVTTPQPPKSQVAVVQPPEEQPLVSENNQTEDQSLIPFDLKRLQTISRGKLEFQQKLLQLFIDNAKIDLKMLREALLIEDYETLVTCAHRLKGSSGNVGMRNFPALASNLEQKARQKTLEGCRELVNTMEAQLTEAIAFIQTHLS</sequence>
<dbReference type="SUPFAM" id="SSF55874">
    <property type="entry name" value="ATPase domain of HSP90 chaperone/DNA topoisomerase II/histidine kinase"/>
    <property type="match status" value="1"/>
</dbReference>
<keyword evidence="7 27" id="KW-0808">Transferase</keyword>
<keyword evidence="20" id="KW-0175">Coiled coil</keyword>
<dbReference type="InterPro" id="IPR003661">
    <property type="entry name" value="HisK_dim/P_dom"/>
</dbReference>
<keyword evidence="28" id="KW-1185">Reference proteome</keyword>
<dbReference type="InterPro" id="IPR035965">
    <property type="entry name" value="PAS-like_dom_sf"/>
</dbReference>
<comment type="catalytic activity">
    <reaction evidence="1">
        <text>ATP + protein L-histidine = ADP + protein N-phospho-L-histidine.</text>
        <dbReference type="EC" id="2.7.13.3"/>
    </reaction>
</comment>
<feature type="domain" description="PAC" evidence="25">
    <location>
        <begin position="215"/>
        <end position="267"/>
    </location>
</feature>
<dbReference type="InterPro" id="IPR036641">
    <property type="entry name" value="HPT_dom_sf"/>
</dbReference>
<dbReference type="GO" id="GO:0005886">
    <property type="term" value="C:plasma membrane"/>
    <property type="evidence" value="ECO:0007669"/>
    <property type="project" value="UniProtKB-SubCell"/>
</dbReference>
<dbReference type="FunFam" id="3.30.565.10:FF:000010">
    <property type="entry name" value="Sensor histidine kinase RcsC"/>
    <property type="match status" value="1"/>
</dbReference>
<dbReference type="InterPro" id="IPR013656">
    <property type="entry name" value="PAS_4"/>
</dbReference>
<evidence type="ECO:0000256" key="13">
    <source>
        <dbReference type="ARBA" id="ARBA00023012"/>
    </source>
</evidence>
<evidence type="ECO:0000259" key="22">
    <source>
        <dbReference type="PROSITE" id="PS50109"/>
    </source>
</evidence>
<dbReference type="InterPro" id="IPR004358">
    <property type="entry name" value="Sig_transdc_His_kin-like_C"/>
</dbReference>